<reference evidence="1" key="1">
    <citation type="journal article" date="2014" name="Front. Microbiol.">
        <title>High frequency of phylogenetically diverse reductive dehalogenase-homologous genes in deep subseafloor sedimentary metagenomes.</title>
        <authorList>
            <person name="Kawai M."/>
            <person name="Futagami T."/>
            <person name="Toyoda A."/>
            <person name="Takaki Y."/>
            <person name="Nishi S."/>
            <person name="Hori S."/>
            <person name="Arai W."/>
            <person name="Tsubouchi T."/>
            <person name="Morono Y."/>
            <person name="Uchiyama I."/>
            <person name="Ito T."/>
            <person name="Fujiyama A."/>
            <person name="Inagaki F."/>
            <person name="Takami H."/>
        </authorList>
    </citation>
    <scope>NUCLEOTIDE SEQUENCE</scope>
    <source>
        <strain evidence="1">Expedition CK06-06</strain>
    </source>
</reference>
<evidence type="ECO:0000313" key="1">
    <source>
        <dbReference type="EMBL" id="GAG13337.1"/>
    </source>
</evidence>
<dbReference type="EMBL" id="BARS01022358">
    <property type="protein sequence ID" value="GAG13337.1"/>
    <property type="molecule type" value="Genomic_DNA"/>
</dbReference>
<accession>X0VQA3</accession>
<comment type="caution">
    <text evidence="1">The sequence shown here is derived from an EMBL/GenBank/DDBJ whole genome shotgun (WGS) entry which is preliminary data.</text>
</comment>
<protein>
    <submittedName>
        <fullName evidence="1">Uncharacterized protein</fullName>
    </submittedName>
</protein>
<name>X0VQA3_9ZZZZ</name>
<feature type="non-terminal residue" evidence="1">
    <location>
        <position position="1"/>
    </location>
</feature>
<sequence>QPALPAGALLKDIKVWLISIPPHRPYALSGPFLALCPEYDKKLISHQ</sequence>
<dbReference type="AlphaFoldDB" id="X0VQA3"/>
<organism evidence="1">
    <name type="scientific">marine sediment metagenome</name>
    <dbReference type="NCBI Taxonomy" id="412755"/>
    <lineage>
        <taxon>unclassified sequences</taxon>
        <taxon>metagenomes</taxon>
        <taxon>ecological metagenomes</taxon>
    </lineage>
</organism>
<gene>
    <name evidence="1" type="ORF">S01H1_35760</name>
</gene>
<proteinExistence type="predicted"/>